<protein>
    <recommendedName>
        <fullName evidence="1">Ig-like domain-containing protein</fullName>
    </recommendedName>
</protein>
<dbReference type="InterPro" id="IPR036179">
    <property type="entry name" value="Ig-like_dom_sf"/>
</dbReference>
<dbReference type="SUPFAM" id="SSF48726">
    <property type="entry name" value="Immunoglobulin"/>
    <property type="match status" value="1"/>
</dbReference>
<dbReference type="AlphaFoldDB" id="A0A5N5T5U8"/>
<feature type="domain" description="Ig-like" evidence="1">
    <location>
        <begin position="11"/>
        <end position="46"/>
    </location>
</feature>
<dbReference type="Gene3D" id="2.60.40.10">
    <property type="entry name" value="Immunoglobulins"/>
    <property type="match status" value="1"/>
</dbReference>
<gene>
    <name evidence="2" type="ORF">Anas_13876</name>
</gene>
<comment type="caution">
    <text evidence="2">The sequence shown here is derived from an EMBL/GenBank/DDBJ whole genome shotgun (WGS) entry which is preliminary data.</text>
</comment>
<evidence type="ECO:0000259" key="1">
    <source>
        <dbReference type="PROSITE" id="PS50835"/>
    </source>
</evidence>
<organism evidence="2 3">
    <name type="scientific">Armadillidium nasatum</name>
    <dbReference type="NCBI Taxonomy" id="96803"/>
    <lineage>
        <taxon>Eukaryota</taxon>
        <taxon>Metazoa</taxon>
        <taxon>Ecdysozoa</taxon>
        <taxon>Arthropoda</taxon>
        <taxon>Crustacea</taxon>
        <taxon>Multicrustacea</taxon>
        <taxon>Malacostraca</taxon>
        <taxon>Eumalacostraca</taxon>
        <taxon>Peracarida</taxon>
        <taxon>Isopoda</taxon>
        <taxon>Oniscidea</taxon>
        <taxon>Crinocheta</taxon>
        <taxon>Armadillidiidae</taxon>
        <taxon>Armadillidium</taxon>
    </lineage>
</organism>
<dbReference type="PROSITE" id="PS50835">
    <property type="entry name" value="IG_LIKE"/>
    <property type="match status" value="1"/>
</dbReference>
<accession>A0A5N5T5U8</accession>
<dbReference type="Proteomes" id="UP000326759">
    <property type="component" value="Unassembled WGS sequence"/>
</dbReference>
<name>A0A5N5T5U8_9CRUS</name>
<reference evidence="2 3" key="1">
    <citation type="journal article" date="2019" name="PLoS Biol.">
        <title>Sex chromosomes control vertical transmission of feminizing Wolbachia symbionts in an isopod.</title>
        <authorList>
            <person name="Becking T."/>
            <person name="Chebbi M.A."/>
            <person name="Giraud I."/>
            <person name="Moumen B."/>
            <person name="Laverre T."/>
            <person name="Caubet Y."/>
            <person name="Peccoud J."/>
            <person name="Gilbert C."/>
            <person name="Cordaux R."/>
        </authorList>
    </citation>
    <scope>NUCLEOTIDE SEQUENCE [LARGE SCALE GENOMIC DNA]</scope>
    <source>
        <strain evidence="2">ANa2</strain>
        <tissue evidence="2">Whole body excluding digestive tract and cuticle</tissue>
    </source>
</reference>
<dbReference type="InterPro" id="IPR013783">
    <property type="entry name" value="Ig-like_fold"/>
</dbReference>
<sequence>MTVIVPPSGPPKISGYDHTHISVIKGQRLSLMCSVPMATPQPKIEWKINNNNVRKKRGMDNLSSSFIRRRPIGVCLESGFCDYAKNDRRIHRRINHRVYHATDRKFLYTEGHLGAPTRKIILLLVF</sequence>
<dbReference type="EMBL" id="SEYY01010396">
    <property type="protein sequence ID" value="KAB7501509.1"/>
    <property type="molecule type" value="Genomic_DNA"/>
</dbReference>
<keyword evidence="3" id="KW-1185">Reference proteome</keyword>
<dbReference type="InterPro" id="IPR007110">
    <property type="entry name" value="Ig-like_dom"/>
</dbReference>
<proteinExistence type="predicted"/>
<evidence type="ECO:0000313" key="2">
    <source>
        <dbReference type="EMBL" id="KAB7501509.1"/>
    </source>
</evidence>
<evidence type="ECO:0000313" key="3">
    <source>
        <dbReference type="Proteomes" id="UP000326759"/>
    </source>
</evidence>